<accession>R7ZWX4</accession>
<dbReference type="EMBL" id="AQHR01000031">
    <property type="protein sequence ID" value="EON78518.1"/>
    <property type="molecule type" value="Genomic_DNA"/>
</dbReference>
<reference evidence="1 2" key="1">
    <citation type="submission" date="2013-02" db="EMBL/GenBank/DDBJ databases">
        <title>A novel strain isolated from Lonar lake, Maharashtra, India.</title>
        <authorList>
            <person name="Singh A."/>
        </authorList>
    </citation>
    <scope>NUCLEOTIDE SEQUENCE [LARGE SCALE GENOMIC DNA]</scope>
    <source>
        <strain evidence="1 2">AK24</strain>
    </source>
</reference>
<organism evidence="1 2">
    <name type="scientific">Lunatimonas lonarensis</name>
    <dbReference type="NCBI Taxonomy" id="1232681"/>
    <lineage>
        <taxon>Bacteria</taxon>
        <taxon>Pseudomonadati</taxon>
        <taxon>Bacteroidota</taxon>
        <taxon>Cytophagia</taxon>
        <taxon>Cytophagales</taxon>
        <taxon>Cyclobacteriaceae</taxon>
    </lineage>
</organism>
<dbReference type="Proteomes" id="UP000013909">
    <property type="component" value="Unassembled WGS sequence"/>
</dbReference>
<comment type="caution">
    <text evidence="1">The sequence shown here is derived from an EMBL/GenBank/DDBJ whole genome shotgun (WGS) entry which is preliminary data.</text>
</comment>
<sequence length="60" mass="7258">MKTKKLIKLLRVNHFYSNYARFFTYKSKYANDNPTIPFSDSASKSLLVYWRAFSFLNRRL</sequence>
<evidence type="ECO:0000313" key="2">
    <source>
        <dbReference type="Proteomes" id="UP000013909"/>
    </source>
</evidence>
<evidence type="ECO:0000313" key="1">
    <source>
        <dbReference type="EMBL" id="EON78518.1"/>
    </source>
</evidence>
<protein>
    <submittedName>
        <fullName evidence="1">Uncharacterized protein</fullName>
    </submittedName>
</protein>
<dbReference type="AlphaFoldDB" id="R7ZWX4"/>
<gene>
    <name evidence="1" type="ORF">ADIS_0987</name>
</gene>
<proteinExistence type="predicted"/>
<keyword evidence="2" id="KW-1185">Reference proteome</keyword>
<name>R7ZWX4_9BACT</name>